<evidence type="ECO:0000256" key="2">
    <source>
        <dbReference type="ARBA" id="ARBA00023043"/>
    </source>
</evidence>
<dbReference type="InterPro" id="IPR002110">
    <property type="entry name" value="Ankyrin_rpt"/>
</dbReference>
<keyword evidence="6" id="KW-1185">Reference proteome</keyword>
<reference evidence="5" key="2">
    <citation type="journal article" date="2023" name="IMA Fungus">
        <title>Comparative genomic study of the Penicillium genus elucidates a diverse pangenome and 15 lateral gene transfer events.</title>
        <authorList>
            <person name="Petersen C."/>
            <person name="Sorensen T."/>
            <person name="Nielsen M.R."/>
            <person name="Sondergaard T.E."/>
            <person name="Sorensen J.L."/>
            <person name="Fitzpatrick D.A."/>
            <person name="Frisvad J.C."/>
            <person name="Nielsen K.L."/>
        </authorList>
    </citation>
    <scope>NUCLEOTIDE SEQUENCE</scope>
    <source>
        <strain evidence="5">IBT 29864</strain>
    </source>
</reference>
<evidence type="ECO:0000256" key="3">
    <source>
        <dbReference type="PROSITE-ProRule" id="PRU00023"/>
    </source>
</evidence>
<dbReference type="PANTHER" id="PTHR24198:SF165">
    <property type="entry name" value="ANKYRIN REPEAT-CONTAINING PROTEIN-RELATED"/>
    <property type="match status" value="1"/>
</dbReference>
<organism evidence="5 6">
    <name type="scientific">Penicillium cataractarum</name>
    <dbReference type="NCBI Taxonomy" id="2100454"/>
    <lineage>
        <taxon>Eukaryota</taxon>
        <taxon>Fungi</taxon>
        <taxon>Dikarya</taxon>
        <taxon>Ascomycota</taxon>
        <taxon>Pezizomycotina</taxon>
        <taxon>Eurotiomycetes</taxon>
        <taxon>Eurotiomycetidae</taxon>
        <taxon>Eurotiales</taxon>
        <taxon>Aspergillaceae</taxon>
        <taxon>Penicillium</taxon>
    </lineage>
</organism>
<dbReference type="PANTHER" id="PTHR24198">
    <property type="entry name" value="ANKYRIN REPEAT AND PROTEIN KINASE DOMAIN-CONTAINING PROTEIN"/>
    <property type="match status" value="1"/>
</dbReference>
<proteinExistence type="predicted"/>
<keyword evidence="2 3" id="KW-0040">ANK repeat</keyword>
<dbReference type="Proteomes" id="UP001147782">
    <property type="component" value="Unassembled WGS sequence"/>
</dbReference>
<keyword evidence="1" id="KW-0677">Repeat</keyword>
<evidence type="ECO:0000256" key="4">
    <source>
        <dbReference type="SAM" id="MobiDB-lite"/>
    </source>
</evidence>
<dbReference type="Pfam" id="PF12796">
    <property type="entry name" value="Ank_2"/>
    <property type="match status" value="1"/>
</dbReference>
<feature type="repeat" description="ANK" evidence="3">
    <location>
        <begin position="85"/>
        <end position="117"/>
    </location>
</feature>
<evidence type="ECO:0000256" key="1">
    <source>
        <dbReference type="ARBA" id="ARBA00022737"/>
    </source>
</evidence>
<dbReference type="EMBL" id="JAPZBS010000001">
    <property type="protein sequence ID" value="KAJ5390671.1"/>
    <property type="molecule type" value="Genomic_DNA"/>
</dbReference>
<sequence>MQTLLRWGANPGRMDSTGKTPLSRAVKSRSIRGVDLLLQFGAGNMTGPANLEDDPLTVVLDSQDENILRLLLKNGVHSSRAITLQGSSALHVAIQLNRPRMLQVLLEEGVDPDRQDQLGRTALHFAALAHSLEIARILVEFGANAQLTDNQDETPHHVAAADRQILLLQYLLMNDPDTVVREFFLKTPIDEYDSPEVEAVLLIKGPMGSRLARLLQDHPDAKALRAQSANRKGRR</sequence>
<dbReference type="SUPFAM" id="SSF48403">
    <property type="entry name" value="Ankyrin repeat"/>
    <property type="match status" value="1"/>
</dbReference>
<dbReference type="OrthoDB" id="4312742at2759"/>
<dbReference type="Gene3D" id="1.25.40.20">
    <property type="entry name" value="Ankyrin repeat-containing domain"/>
    <property type="match status" value="1"/>
</dbReference>
<dbReference type="GeneID" id="81433847"/>
<dbReference type="RefSeq" id="XP_056561399.1">
    <property type="nucleotide sequence ID" value="XM_056694670.1"/>
</dbReference>
<accession>A0A9W9VWJ0</accession>
<gene>
    <name evidence="5" type="ORF">N7496_001739</name>
</gene>
<reference evidence="5" key="1">
    <citation type="submission" date="2022-11" db="EMBL/GenBank/DDBJ databases">
        <authorList>
            <person name="Petersen C."/>
        </authorList>
    </citation>
    <scope>NUCLEOTIDE SEQUENCE</scope>
    <source>
        <strain evidence="5">IBT 29864</strain>
    </source>
</reference>
<dbReference type="AlphaFoldDB" id="A0A9W9VWJ0"/>
<feature type="repeat" description="ANK" evidence="3">
    <location>
        <begin position="118"/>
        <end position="150"/>
    </location>
</feature>
<feature type="region of interest" description="Disordered" evidence="4">
    <location>
        <begin position="1"/>
        <end position="21"/>
    </location>
</feature>
<evidence type="ECO:0000313" key="6">
    <source>
        <dbReference type="Proteomes" id="UP001147782"/>
    </source>
</evidence>
<dbReference type="PROSITE" id="PS50297">
    <property type="entry name" value="ANK_REP_REGION"/>
    <property type="match status" value="2"/>
</dbReference>
<dbReference type="PROSITE" id="PS50088">
    <property type="entry name" value="ANK_REPEAT"/>
    <property type="match status" value="2"/>
</dbReference>
<dbReference type="SMART" id="SM00248">
    <property type="entry name" value="ANK"/>
    <property type="match status" value="5"/>
</dbReference>
<evidence type="ECO:0000313" key="5">
    <source>
        <dbReference type="EMBL" id="KAJ5390671.1"/>
    </source>
</evidence>
<protein>
    <submittedName>
        <fullName evidence="5">Uncharacterized protein</fullName>
    </submittedName>
</protein>
<dbReference type="InterPro" id="IPR036770">
    <property type="entry name" value="Ankyrin_rpt-contain_sf"/>
</dbReference>
<name>A0A9W9VWJ0_9EURO</name>
<comment type="caution">
    <text evidence="5">The sequence shown here is derived from an EMBL/GenBank/DDBJ whole genome shotgun (WGS) entry which is preliminary data.</text>
</comment>